<proteinExistence type="predicted"/>
<keyword evidence="2" id="KW-1185">Reference proteome</keyword>
<reference evidence="1 2" key="1">
    <citation type="submission" date="2019-02" db="EMBL/GenBank/DDBJ databases">
        <title>Deep-cultivation of Planctomycetes and their phenomic and genomic characterization uncovers novel biology.</title>
        <authorList>
            <person name="Wiegand S."/>
            <person name="Jogler M."/>
            <person name="Boedeker C."/>
            <person name="Pinto D."/>
            <person name="Vollmers J."/>
            <person name="Rivas-Marin E."/>
            <person name="Kohn T."/>
            <person name="Peeters S.H."/>
            <person name="Heuer A."/>
            <person name="Rast P."/>
            <person name="Oberbeckmann S."/>
            <person name="Bunk B."/>
            <person name="Jeske O."/>
            <person name="Meyerdierks A."/>
            <person name="Storesund J.E."/>
            <person name="Kallscheuer N."/>
            <person name="Luecker S."/>
            <person name="Lage O.M."/>
            <person name="Pohl T."/>
            <person name="Merkel B.J."/>
            <person name="Hornburger P."/>
            <person name="Mueller R.-W."/>
            <person name="Bruemmer F."/>
            <person name="Labrenz M."/>
            <person name="Spormann A.M."/>
            <person name="Op den Camp H."/>
            <person name="Overmann J."/>
            <person name="Amann R."/>
            <person name="Jetten M.S.M."/>
            <person name="Mascher T."/>
            <person name="Medema M.H."/>
            <person name="Devos D.P."/>
            <person name="Kaster A.-K."/>
            <person name="Ovreas L."/>
            <person name="Rohde M."/>
            <person name="Galperin M.Y."/>
            <person name="Jogler C."/>
        </authorList>
    </citation>
    <scope>NUCLEOTIDE SEQUENCE [LARGE SCALE GENOMIC DNA]</scope>
    <source>
        <strain evidence="1 2">HG15A2</strain>
    </source>
</reference>
<sequence>MNVADKWHLYFATTLGGPHCAINPHSDIGPHRGREFFSTGPEVLVLGGSFLKGWLCRC</sequence>
<accession>A0A517MRQ8</accession>
<gene>
    <name evidence="1" type="ORF">HG15A2_07280</name>
</gene>
<dbReference type="Proteomes" id="UP000319852">
    <property type="component" value="Chromosome"/>
</dbReference>
<dbReference type="AlphaFoldDB" id="A0A517MRQ8"/>
<organism evidence="1 2">
    <name type="scientific">Adhaeretor mobilis</name>
    <dbReference type="NCBI Taxonomy" id="1930276"/>
    <lineage>
        <taxon>Bacteria</taxon>
        <taxon>Pseudomonadati</taxon>
        <taxon>Planctomycetota</taxon>
        <taxon>Planctomycetia</taxon>
        <taxon>Pirellulales</taxon>
        <taxon>Lacipirellulaceae</taxon>
        <taxon>Adhaeretor</taxon>
    </lineage>
</organism>
<evidence type="ECO:0000313" key="1">
    <source>
        <dbReference type="EMBL" id="QDS97467.1"/>
    </source>
</evidence>
<dbReference type="KEGG" id="amob:HG15A2_07280"/>
<dbReference type="EMBL" id="CP036263">
    <property type="protein sequence ID" value="QDS97467.1"/>
    <property type="molecule type" value="Genomic_DNA"/>
</dbReference>
<protein>
    <submittedName>
        <fullName evidence="1">Uncharacterized protein</fullName>
    </submittedName>
</protein>
<evidence type="ECO:0000313" key="2">
    <source>
        <dbReference type="Proteomes" id="UP000319852"/>
    </source>
</evidence>
<name>A0A517MRQ8_9BACT</name>